<dbReference type="NCBIfam" id="TIGR00505">
    <property type="entry name" value="ribA"/>
    <property type="match status" value="1"/>
</dbReference>
<feature type="binding site" evidence="20">
    <location>
        <position position="366"/>
    </location>
    <ligand>
        <name>GTP</name>
        <dbReference type="ChEBI" id="CHEBI:37565"/>
    </ligand>
</feature>
<dbReference type="NCBIfam" id="TIGR00506">
    <property type="entry name" value="ribB"/>
    <property type="match status" value="1"/>
</dbReference>
<feature type="region of interest" description="DHBP synthase" evidence="20">
    <location>
        <begin position="1"/>
        <end position="210"/>
    </location>
</feature>
<dbReference type="GO" id="GO:0005829">
    <property type="term" value="C:cytosol"/>
    <property type="evidence" value="ECO:0007669"/>
    <property type="project" value="TreeGrafter"/>
</dbReference>
<evidence type="ECO:0000256" key="14">
    <source>
        <dbReference type="ARBA" id="ARBA00023134"/>
    </source>
</evidence>
<proteinExistence type="inferred from homology"/>
<evidence type="ECO:0000256" key="12">
    <source>
        <dbReference type="ARBA" id="ARBA00022833"/>
    </source>
</evidence>
<comment type="cofactor">
    <cofactor evidence="20">
        <name>Zn(2+)</name>
        <dbReference type="ChEBI" id="CHEBI:29105"/>
    </cofactor>
    <text evidence="20">Binds 1 zinc ion per subunit.</text>
</comment>
<dbReference type="Gene3D" id="3.40.50.10990">
    <property type="entry name" value="GTP cyclohydrolase II"/>
    <property type="match status" value="1"/>
</dbReference>
<dbReference type="InterPro" id="IPR000926">
    <property type="entry name" value="RibA"/>
</dbReference>
<keyword evidence="13 20" id="KW-0460">Magnesium</keyword>
<evidence type="ECO:0000256" key="3">
    <source>
        <dbReference type="ARBA" id="ARBA00002284"/>
    </source>
</evidence>
<dbReference type="GO" id="GO:0000287">
    <property type="term" value="F:magnesium ion binding"/>
    <property type="evidence" value="ECO:0007669"/>
    <property type="project" value="UniProtKB-UniRule"/>
</dbReference>
<sequence>METNSLEPIKLDLIEDAIEDIRQGKIIIVVDDDDRENEGDFICAAEMVTPEIINFMATHGRGLVCAPLTEERCDELGLELMVGRNTALHATPFTVSVDLIGHGCTTGISASDRAKTIQALVDPNTDPNALGKPGHIFPLKAKKEGVLRRPGHTEAAVDLARLAGLAPAGVLIEIMNEDGTMARLPDLVKVAERFNLKLISIKDLVEYRLKKESLIDREIAVELPTDFGNFDLYAFTQRSNGAKHLALVKGDWKDDEPVLVRVHSSCVTGDIFGSCRCDCGPQLHEAMRMVEREGKGVIVYMNQEGRGIGLINKLKAYKLQEQGRDTVEANLELGFGMDDRDYGVGAQILRDLGVTKMRLITNNPKKRVGLIGYGLEVVENVPIEIAPNPHNQSYLTTKRDKLGHEILKNTVVR</sequence>
<dbReference type="HAMAP" id="MF_01283">
    <property type="entry name" value="RibBA"/>
    <property type="match status" value="1"/>
</dbReference>
<feature type="binding site" evidence="20">
    <location>
        <position position="173"/>
    </location>
    <ligand>
        <name>D-ribulose 5-phosphate</name>
        <dbReference type="ChEBI" id="CHEBI:58121"/>
    </ligand>
</feature>
<dbReference type="RefSeq" id="WP_076422242.1">
    <property type="nucleotide sequence ID" value="NZ_FTNM01000003.1"/>
</dbReference>
<evidence type="ECO:0000256" key="2">
    <source>
        <dbReference type="ARBA" id="ARBA00001936"/>
    </source>
</evidence>
<dbReference type="EMBL" id="FTNM01000003">
    <property type="protein sequence ID" value="SIR10848.1"/>
    <property type="molecule type" value="Genomic_DNA"/>
</dbReference>
<accession>A0A1N6Y8E3</accession>
<dbReference type="NCBIfam" id="NF001591">
    <property type="entry name" value="PRK00393.1"/>
    <property type="match status" value="1"/>
</dbReference>
<feature type="binding site" evidence="20">
    <location>
        <position position="277"/>
    </location>
    <ligand>
        <name>Zn(2+)</name>
        <dbReference type="ChEBI" id="CHEBI:29105"/>
        <note>catalytic</note>
    </ligand>
</feature>
<keyword evidence="14 20" id="KW-0342">GTP-binding</keyword>
<feature type="active site" description="Nucleophile; for GTP cyclohydrolase activity" evidence="20">
    <location>
        <position position="340"/>
    </location>
</feature>
<keyword evidence="11 20" id="KW-0378">Hydrolase</keyword>
<dbReference type="Gene3D" id="3.90.870.10">
    <property type="entry name" value="DHBP synthase"/>
    <property type="match status" value="1"/>
</dbReference>
<feature type="binding site" evidence="20">
    <location>
        <position position="266"/>
    </location>
    <ligand>
        <name>Zn(2+)</name>
        <dbReference type="ChEBI" id="CHEBI:29105"/>
        <note>catalytic</note>
    </ligand>
</feature>
<dbReference type="GO" id="GO:0008270">
    <property type="term" value="F:zinc ion binding"/>
    <property type="evidence" value="ECO:0007669"/>
    <property type="project" value="UniProtKB-UniRule"/>
</dbReference>
<dbReference type="AlphaFoldDB" id="A0A1N6Y8E3"/>
<dbReference type="InterPro" id="IPR036144">
    <property type="entry name" value="RibA-like_sf"/>
</dbReference>
<evidence type="ECO:0000256" key="16">
    <source>
        <dbReference type="ARBA" id="ARBA00023239"/>
    </source>
</evidence>
<evidence type="ECO:0000256" key="1">
    <source>
        <dbReference type="ARBA" id="ARBA00000141"/>
    </source>
</evidence>
<dbReference type="EC" id="4.1.99.12" evidence="20"/>
<dbReference type="HAMAP" id="MF_00179">
    <property type="entry name" value="RibA"/>
    <property type="match status" value="1"/>
</dbReference>
<gene>
    <name evidence="20" type="primary">ribBA</name>
    <name evidence="22" type="ORF">SAMN05421545_2337</name>
</gene>
<feature type="region of interest" description="GTP cyclohydrolase II" evidence="20">
    <location>
        <begin position="211"/>
        <end position="413"/>
    </location>
</feature>
<feature type="site" description="Essential for DHBP synthase activity" evidence="20">
    <location>
        <position position="135"/>
    </location>
</feature>
<dbReference type="InterPro" id="IPR016299">
    <property type="entry name" value="Riboflavin_synth_RibBA"/>
</dbReference>
<feature type="binding site" evidence="20">
    <location>
        <position position="279"/>
    </location>
    <ligand>
        <name>Zn(2+)</name>
        <dbReference type="ChEBI" id="CHEBI:29105"/>
        <note>catalytic</note>
    </ligand>
</feature>
<keyword evidence="10 20" id="KW-0547">Nucleotide-binding</keyword>
<feature type="site" description="Essential for DHBP synthase activity" evidence="20">
    <location>
        <position position="173"/>
    </location>
</feature>
<comment type="pathway">
    <text evidence="5 20">Cofactor biosynthesis; riboflavin biosynthesis; 2-hydroxy-3-oxobutyl phosphate from D-ribulose 5-phosphate: step 1/1.</text>
</comment>
<reference evidence="23" key="1">
    <citation type="submission" date="2017-01" db="EMBL/GenBank/DDBJ databases">
        <authorList>
            <person name="Varghese N."/>
            <person name="Submissions S."/>
        </authorList>
    </citation>
    <scope>NUCLEOTIDE SEQUENCE [LARGE SCALE GENOMIC DNA]</scope>
    <source>
        <strain evidence="23">DM9</strain>
    </source>
</reference>
<dbReference type="SUPFAM" id="SSF142695">
    <property type="entry name" value="RibA-like"/>
    <property type="match status" value="1"/>
</dbReference>
<evidence type="ECO:0000256" key="6">
    <source>
        <dbReference type="ARBA" id="ARBA00005520"/>
    </source>
</evidence>
<keyword evidence="16 20" id="KW-0456">Lyase</keyword>
<name>A0A1N6Y8E3_9BACT</name>
<evidence type="ECO:0000256" key="4">
    <source>
        <dbReference type="ARBA" id="ARBA00004853"/>
    </source>
</evidence>
<evidence type="ECO:0000256" key="18">
    <source>
        <dbReference type="ARBA" id="ARBA00043932"/>
    </source>
</evidence>
<dbReference type="Pfam" id="PF00926">
    <property type="entry name" value="DHBP_synthase"/>
    <property type="match status" value="1"/>
</dbReference>
<feature type="binding site" evidence="20">
    <location>
        <position position="36"/>
    </location>
    <ligand>
        <name>Mg(2+)</name>
        <dbReference type="ChEBI" id="CHEBI:18420"/>
        <label>1</label>
    </ligand>
</feature>
<dbReference type="STRING" id="1077936.SAMN05421545_2337"/>
<dbReference type="InterPro" id="IPR032677">
    <property type="entry name" value="GTP_cyclohydro_II"/>
</dbReference>
<organism evidence="22 23">
    <name type="scientific">Pontibacter lucknowensis</name>
    <dbReference type="NCBI Taxonomy" id="1077936"/>
    <lineage>
        <taxon>Bacteria</taxon>
        <taxon>Pseudomonadati</taxon>
        <taxon>Bacteroidota</taxon>
        <taxon>Cytophagia</taxon>
        <taxon>Cytophagales</taxon>
        <taxon>Hymenobacteraceae</taxon>
        <taxon>Pontibacter</taxon>
    </lineage>
</organism>
<evidence type="ECO:0000256" key="8">
    <source>
        <dbReference type="ARBA" id="ARBA00022619"/>
    </source>
</evidence>
<dbReference type="GO" id="GO:0008686">
    <property type="term" value="F:3,4-dihydroxy-2-butanone-4-phosphate synthase activity"/>
    <property type="evidence" value="ECO:0007669"/>
    <property type="project" value="UniProtKB-UniRule"/>
</dbReference>
<dbReference type="GO" id="GO:0003935">
    <property type="term" value="F:GTP cyclohydrolase II activity"/>
    <property type="evidence" value="ECO:0007669"/>
    <property type="project" value="UniProtKB-UniRule"/>
</dbReference>
<feature type="binding site" evidence="20">
    <location>
        <position position="361"/>
    </location>
    <ligand>
        <name>GTP</name>
        <dbReference type="ChEBI" id="CHEBI:37565"/>
    </ligand>
</feature>
<keyword evidence="12 20" id="KW-0862">Zinc</keyword>
<feature type="binding site" evidence="20">
    <location>
        <position position="326"/>
    </location>
    <ligand>
        <name>GTP</name>
        <dbReference type="ChEBI" id="CHEBI:37565"/>
    </ligand>
</feature>
<evidence type="ECO:0000313" key="23">
    <source>
        <dbReference type="Proteomes" id="UP000185924"/>
    </source>
</evidence>
<keyword evidence="9 20" id="KW-0479">Metal-binding</keyword>
<feature type="binding site" evidence="20">
    <location>
        <position position="152"/>
    </location>
    <ligand>
        <name>Mg(2+)</name>
        <dbReference type="ChEBI" id="CHEBI:18420"/>
        <label>2</label>
    </ligand>
</feature>
<evidence type="ECO:0000256" key="10">
    <source>
        <dbReference type="ARBA" id="ARBA00022741"/>
    </source>
</evidence>
<evidence type="ECO:0000256" key="5">
    <source>
        <dbReference type="ARBA" id="ARBA00004904"/>
    </source>
</evidence>
<feature type="domain" description="GTP cyclohydrolase II" evidence="21">
    <location>
        <begin position="219"/>
        <end position="382"/>
    </location>
</feature>
<dbReference type="PIRSF" id="PIRSF001259">
    <property type="entry name" value="RibA"/>
    <property type="match status" value="1"/>
</dbReference>
<evidence type="ECO:0000256" key="13">
    <source>
        <dbReference type="ARBA" id="ARBA00022842"/>
    </source>
</evidence>
<feature type="binding site" evidence="20">
    <location>
        <position position="282"/>
    </location>
    <ligand>
        <name>GTP</name>
        <dbReference type="ChEBI" id="CHEBI:37565"/>
    </ligand>
</feature>
<keyword evidence="17 20" id="KW-0511">Multifunctional enzyme</keyword>
<evidence type="ECO:0000256" key="15">
    <source>
        <dbReference type="ARBA" id="ARBA00023211"/>
    </source>
</evidence>
<dbReference type="NCBIfam" id="NF006803">
    <property type="entry name" value="PRK09311.1"/>
    <property type="match status" value="1"/>
</dbReference>
<dbReference type="FunFam" id="3.90.870.10:FF:000001">
    <property type="entry name" value="Riboflavin biosynthesis protein RibBA"/>
    <property type="match status" value="1"/>
</dbReference>
<dbReference type="GO" id="GO:0005525">
    <property type="term" value="F:GTP binding"/>
    <property type="evidence" value="ECO:0007669"/>
    <property type="project" value="UniProtKB-KW"/>
</dbReference>
<evidence type="ECO:0000256" key="11">
    <source>
        <dbReference type="ARBA" id="ARBA00022801"/>
    </source>
</evidence>
<evidence type="ECO:0000256" key="20">
    <source>
        <dbReference type="HAMAP-Rule" id="MF_01283"/>
    </source>
</evidence>
<comment type="catalytic activity">
    <reaction evidence="19 20">
        <text>GTP + 4 H2O = 2,5-diamino-6-hydroxy-4-(5-phosphoribosylamino)-pyrimidine + formate + 2 phosphate + 3 H(+)</text>
        <dbReference type="Rhea" id="RHEA:23704"/>
        <dbReference type="ChEBI" id="CHEBI:15377"/>
        <dbReference type="ChEBI" id="CHEBI:15378"/>
        <dbReference type="ChEBI" id="CHEBI:15740"/>
        <dbReference type="ChEBI" id="CHEBI:37565"/>
        <dbReference type="ChEBI" id="CHEBI:43474"/>
        <dbReference type="ChEBI" id="CHEBI:58614"/>
        <dbReference type="EC" id="3.5.4.25"/>
    </reaction>
</comment>
<dbReference type="InterPro" id="IPR017945">
    <property type="entry name" value="DHBP_synth_RibB-like_a/b_dom"/>
</dbReference>
<protein>
    <recommendedName>
        <fullName evidence="20">Riboflavin biosynthesis protein RibBA</fullName>
    </recommendedName>
    <domain>
        <recommendedName>
            <fullName evidence="20">3,4-dihydroxy-2-butanone 4-phosphate synthase</fullName>
            <shortName evidence="20">DHBP synthase</shortName>
            <ecNumber evidence="20">4.1.99.12</ecNumber>
        </recommendedName>
    </domain>
    <domain>
        <recommendedName>
            <fullName evidence="20">GTP cyclohydrolase-2</fullName>
            <ecNumber evidence="20">3.5.4.25</ecNumber>
        </recommendedName>
        <alternativeName>
            <fullName evidence="20">GTP cyclohydrolase II</fullName>
        </alternativeName>
    </domain>
</protein>
<comment type="similarity">
    <text evidence="7 20">In the C-terminal section; belongs to the GTP cyclohydrolase II family.</text>
</comment>
<evidence type="ECO:0000256" key="7">
    <source>
        <dbReference type="ARBA" id="ARBA00008976"/>
    </source>
</evidence>
<dbReference type="GO" id="GO:0009231">
    <property type="term" value="P:riboflavin biosynthetic process"/>
    <property type="evidence" value="ECO:0007669"/>
    <property type="project" value="UniProtKB-UniRule"/>
</dbReference>
<evidence type="ECO:0000256" key="19">
    <source>
        <dbReference type="ARBA" id="ARBA00049295"/>
    </source>
</evidence>
<comment type="cofactor">
    <cofactor evidence="2">
        <name>Mn(2+)</name>
        <dbReference type="ChEBI" id="CHEBI:29035"/>
    </cofactor>
</comment>
<comment type="cofactor">
    <cofactor evidence="20">
        <name>Mg(2+)</name>
        <dbReference type="ChEBI" id="CHEBI:18420"/>
    </cofactor>
    <cofactor evidence="20">
        <name>Mn(2+)</name>
        <dbReference type="ChEBI" id="CHEBI:29035"/>
    </cofactor>
    <text evidence="20">Binds 2 divalent metal cations per subunit. Magnesium or manganese.</text>
</comment>
<dbReference type="PANTHER" id="PTHR21327:SF18">
    <property type="entry name" value="3,4-DIHYDROXY-2-BUTANONE 4-PHOSPHATE SYNTHASE"/>
    <property type="match status" value="1"/>
</dbReference>
<feature type="binding site" evidence="20">
    <location>
        <begin position="304"/>
        <end position="306"/>
    </location>
    <ligand>
        <name>GTP</name>
        <dbReference type="ChEBI" id="CHEBI:37565"/>
    </ligand>
</feature>
<dbReference type="CDD" id="cd00641">
    <property type="entry name" value="GTP_cyclohydro2"/>
    <property type="match status" value="1"/>
</dbReference>
<evidence type="ECO:0000259" key="21">
    <source>
        <dbReference type="Pfam" id="PF00925"/>
    </source>
</evidence>
<dbReference type="HAMAP" id="MF_00180">
    <property type="entry name" value="RibB"/>
    <property type="match status" value="1"/>
</dbReference>
<keyword evidence="8 20" id="KW-0686">Riboflavin biosynthesis</keyword>
<dbReference type="Pfam" id="PF00925">
    <property type="entry name" value="GTP_cyclohydro2"/>
    <property type="match status" value="1"/>
</dbReference>
<comment type="similarity">
    <text evidence="6 20">In the N-terminal section; belongs to the DHBP synthase family.</text>
</comment>
<dbReference type="GO" id="GO:0030145">
    <property type="term" value="F:manganese ion binding"/>
    <property type="evidence" value="ECO:0007669"/>
    <property type="project" value="UniProtKB-UniRule"/>
</dbReference>
<dbReference type="FunFam" id="3.40.50.10990:FF:000001">
    <property type="entry name" value="Riboflavin biosynthesis protein RibBA"/>
    <property type="match status" value="1"/>
</dbReference>
<feature type="binding site" evidence="20">
    <location>
        <begin position="149"/>
        <end position="153"/>
    </location>
    <ligand>
        <name>D-ribulose 5-phosphate</name>
        <dbReference type="ChEBI" id="CHEBI:58121"/>
    </ligand>
</feature>
<feature type="binding site" evidence="20">
    <location>
        <begin position="35"/>
        <end position="36"/>
    </location>
    <ligand>
        <name>D-ribulose 5-phosphate</name>
        <dbReference type="ChEBI" id="CHEBI:58121"/>
    </ligand>
</feature>
<dbReference type="PANTHER" id="PTHR21327">
    <property type="entry name" value="GTP CYCLOHYDROLASE II-RELATED"/>
    <property type="match status" value="1"/>
</dbReference>
<evidence type="ECO:0000313" key="22">
    <source>
        <dbReference type="EMBL" id="SIR10848.1"/>
    </source>
</evidence>
<dbReference type="EC" id="3.5.4.25" evidence="20"/>
<feature type="binding site" evidence="20">
    <location>
        <position position="36"/>
    </location>
    <ligand>
        <name>Mg(2+)</name>
        <dbReference type="ChEBI" id="CHEBI:18420"/>
        <label>2</label>
    </ligand>
</feature>
<comment type="catalytic activity">
    <reaction evidence="1 20">
        <text>D-ribulose 5-phosphate = (2S)-2-hydroxy-3-oxobutyl phosphate + formate + H(+)</text>
        <dbReference type="Rhea" id="RHEA:18457"/>
        <dbReference type="ChEBI" id="CHEBI:15378"/>
        <dbReference type="ChEBI" id="CHEBI:15740"/>
        <dbReference type="ChEBI" id="CHEBI:58121"/>
        <dbReference type="ChEBI" id="CHEBI:58830"/>
        <dbReference type="EC" id="4.1.99.12"/>
    </reaction>
</comment>
<evidence type="ECO:0000256" key="9">
    <source>
        <dbReference type="ARBA" id="ARBA00022723"/>
    </source>
</evidence>
<keyword evidence="15 20" id="KW-0464">Manganese</keyword>
<evidence type="ECO:0000256" key="17">
    <source>
        <dbReference type="ARBA" id="ARBA00023268"/>
    </source>
</evidence>
<dbReference type="OrthoDB" id="9793111at2"/>
<feature type="binding site" evidence="20">
    <location>
        <begin position="261"/>
        <end position="265"/>
    </location>
    <ligand>
        <name>GTP</name>
        <dbReference type="ChEBI" id="CHEBI:37565"/>
    </ligand>
</feature>
<feature type="active site" description="Proton acceptor; for GTP cyclohydrolase activity" evidence="20">
    <location>
        <position position="338"/>
    </location>
</feature>
<feature type="binding site" evidence="20">
    <location>
        <position position="40"/>
    </location>
    <ligand>
        <name>D-ribulose 5-phosphate</name>
        <dbReference type="ChEBI" id="CHEBI:58121"/>
    </ligand>
</feature>
<comment type="pathway">
    <text evidence="4 20">Cofactor biosynthesis; riboflavin biosynthesis; 5-amino-6-(D-ribitylamino)uracil from GTP: step 1/4.</text>
</comment>
<dbReference type="UniPathway" id="UPA00275">
    <property type="reaction ID" value="UER00399"/>
</dbReference>
<comment type="function">
    <text evidence="3 20">Catalyzes the conversion of D-ribulose 5-phosphate to formate and 3,4-dihydroxy-2-butanone 4-phosphate.</text>
</comment>
<dbReference type="Proteomes" id="UP000185924">
    <property type="component" value="Unassembled WGS sequence"/>
</dbReference>
<comment type="function">
    <text evidence="18 20">Catalyzes the conversion of GTP to 2,5-diamino-6-ribosylamino-4(3H)-pyrimidinone 5'-phosphate (DARP), formate and pyrophosphate.</text>
</comment>
<dbReference type="InterPro" id="IPR000422">
    <property type="entry name" value="DHBP_synthase_RibB"/>
</dbReference>
<dbReference type="SUPFAM" id="SSF55821">
    <property type="entry name" value="YrdC/RibB"/>
    <property type="match status" value="1"/>
</dbReference>
<keyword evidence="23" id="KW-1185">Reference proteome</keyword>